<dbReference type="SUPFAM" id="SSF54897">
    <property type="entry name" value="Protease propeptides/inhibitors"/>
    <property type="match status" value="1"/>
</dbReference>
<dbReference type="Gene3D" id="3.40.50.200">
    <property type="entry name" value="Peptidase S8/S53 domain"/>
    <property type="match status" value="1"/>
</dbReference>
<accession>A0A4S8L295</accession>
<evidence type="ECO:0000256" key="3">
    <source>
        <dbReference type="ARBA" id="ARBA00004239"/>
    </source>
</evidence>
<comment type="function">
    <text evidence="2">Secreted tripeptidyl-peptidase which degrades proteins at acidic pHs and is involved in virulence.</text>
</comment>
<evidence type="ECO:0000256" key="16">
    <source>
        <dbReference type="SAM" id="MobiDB-lite"/>
    </source>
</evidence>
<name>A0A4S8L295_DENBC</name>
<evidence type="ECO:0000256" key="7">
    <source>
        <dbReference type="ARBA" id="ARBA00022723"/>
    </source>
</evidence>
<keyword evidence="9 15" id="KW-0378">Hydrolase</keyword>
<evidence type="ECO:0000256" key="4">
    <source>
        <dbReference type="ARBA" id="ARBA00012462"/>
    </source>
</evidence>
<feature type="binding site" evidence="15">
    <location>
        <position position="602"/>
    </location>
    <ligand>
        <name>Ca(2+)</name>
        <dbReference type="ChEBI" id="CHEBI:29108"/>
    </ligand>
</feature>
<evidence type="ECO:0000256" key="14">
    <source>
        <dbReference type="ARBA" id="ARBA00023180"/>
    </source>
</evidence>
<evidence type="ECO:0000256" key="5">
    <source>
        <dbReference type="ARBA" id="ARBA00022525"/>
    </source>
</evidence>
<dbReference type="EMBL" id="ML179722">
    <property type="protein sequence ID" value="THU82569.1"/>
    <property type="molecule type" value="Genomic_DNA"/>
</dbReference>
<comment type="cofactor">
    <cofactor evidence="15">
        <name>Ca(2+)</name>
        <dbReference type="ChEBI" id="CHEBI:29108"/>
    </cofactor>
    <text evidence="15">Binds 1 Ca(2+) ion per subunit.</text>
</comment>
<evidence type="ECO:0000256" key="11">
    <source>
        <dbReference type="ARBA" id="ARBA00022837"/>
    </source>
</evidence>
<evidence type="ECO:0000256" key="15">
    <source>
        <dbReference type="PROSITE-ProRule" id="PRU01032"/>
    </source>
</evidence>
<dbReference type="CDD" id="cd11377">
    <property type="entry name" value="Pro-peptidase_S53"/>
    <property type="match status" value="1"/>
</dbReference>
<evidence type="ECO:0000259" key="18">
    <source>
        <dbReference type="PROSITE" id="PS51695"/>
    </source>
</evidence>
<dbReference type="GO" id="GO:0008240">
    <property type="term" value="F:tripeptidyl-peptidase activity"/>
    <property type="evidence" value="ECO:0007669"/>
    <property type="project" value="UniProtKB-EC"/>
</dbReference>
<evidence type="ECO:0000256" key="1">
    <source>
        <dbReference type="ARBA" id="ARBA00001910"/>
    </source>
</evidence>
<keyword evidence="11 15" id="KW-0106">Calcium</keyword>
<organism evidence="19 20">
    <name type="scientific">Dendrothele bispora (strain CBS 962.96)</name>
    <dbReference type="NCBI Taxonomy" id="1314807"/>
    <lineage>
        <taxon>Eukaryota</taxon>
        <taxon>Fungi</taxon>
        <taxon>Dikarya</taxon>
        <taxon>Basidiomycota</taxon>
        <taxon>Agaricomycotina</taxon>
        <taxon>Agaricomycetes</taxon>
        <taxon>Agaricomycetidae</taxon>
        <taxon>Agaricales</taxon>
        <taxon>Agaricales incertae sedis</taxon>
        <taxon>Dendrothele</taxon>
    </lineage>
</organism>
<evidence type="ECO:0000256" key="2">
    <source>
        <dbReference type="ARBA" id="ARBA00002451"/>
    </source>
</evidence>
<evidence type="ECO:0000256" key="8">
    <source>
        <dbReference type="ARBA" id="ARBA00022729"/>
    </source>
</evidence>
<dbReference type="PANTHER" id="PTHR14218">
    <property type="entry name" value="PROTEASE S8 TRIPEPTIDYL PEPTIDASE I CLN2"/>
    <property type="match status" value="1"/>
</dbReference>
<feature type="active site" description="Charge relay system" evidence="15">
    <location>
        <position position="310"/>
    </location>
</feature>
<dbReference type="GO" id="GO:0046872">
    <property type="term" value="F:metal ion binding"/>
    <property type="evidence" value="ECO:0007669"/>
    <property type="project" value="UniProtKB-UniRule"/>
</dbReference>
<dbReference type="Pfam" id="PF09286">
    <property type="entry name" value="Pro-kuma_activ"/>
    <property type="match status" value="1"/>
</dbReference>
<feature type="domain" description="Peptidase S53" evidence="18">
    <location>
        <begin position="233"/>
        <end position="643"/>
    </location>
</feature>
<evidence type="ECO:0000256" key="9">
    <source>
        <dbReference type="ARBA" id="ARBA00022801"/>
    </source>
</evidence>
<evidence type="ECO:0000256" key="12">
    <source>
        <dbReference type="ARBA" id="ARBA00023026"/>
    </source>
</evidence>
<gene>
    <name evidence="19" type="ORF">K435DRAFT_971908</name>
</gene>
<keyword evidence="7 15" id="KW-0479">Metal-binding</keyword>
<feature type="signal peptide" evidence="17">
    <location>
        <begin position="1"/>
        <end position="19"/>
    </location>
</feature>
<dbReference type="GO" id="GO:0005576">
    <property type="term" value="C:extracellular region"/>
    <property type="evidence" value="ECO:0007669"/>
    <property type="project" value="UniProtKB-SubCell"/>
</dbReference>
<feature type="active site" description="Charge relay system" evidence="15">
    <location>
        <position position="559"/>
    </location>
</feature>
<evidence type="ECO:0000313" key="20">
    <source>
        <dbReference type="Proteomes" id="UP000297245"/>
    </source>
</evidence>
<dbReference type="PANTHER" id="PTHR14218:SF19">
    <property type="entry name" value="SERINE PROTEASE AORO, PUTATIVE (AFU_ORTHOLOGUE AFUA_6G10250)-RELATED"/>
    <property type="match status" value="1"/>
</dbReference>
<dbReference type="EC" id="3.4.14.10" evidence="4"/>
<feature type="binding site" evidence="15">
    <location>
        <position position="623"/>
    </location>
    <ligand>
        <name>Ca(2+)</name>
        <dbReference type="ChEBI" id="CHEBI:29108"/>
    </ligand>
</feature>
<dbReference type="GO" id="GO:0006508">
    <property type="term" value="P:proteolysis"/>
    <property type="evidence" value="ECO:0007669"/>
    <property type="project" value="UniProtKB-KW"/>
</dbReference>
<dbReference type="OrthoDB" id="409122at2759"/>
<reference evidence="19 20" key="1">
    <citation type="journal article" date="2019" name="Nat. Ecol. Evol.">
        <title>Megaphylogeny resolves global patterns of mushroom evolution.</title>
        <authorList>
            <person name="Varga T."/>
            <person name="Krizsan K."/>
            <person name="Foldi C."/>
            <person name="Dima B."/>
            <person name="Sanchez-Garcia M."/>
            <person name="Sanchez-Ramirez S."/>
            <person name="Szollosi G.J."/>
            <person name="Szarkandi J.G."/>
            <person name="Papp V."/>
            <person name="Albert L."/>
            <person name="Andreopoulos W."/>
            <person name="Angelini C."/>
            <person name="Antonin V."/>
            <person name="Barry K.W."/>
            <person name="Bougher N.L."/>
            <person name="Buchanan P."/>
            <person name="Buyck B."/>
            <person name="Bense V."/>
            <person name="Catcheside P."/>
            <person name="Chovatia M."/>
            <person name="Cooper J."/>
            <person name="Damon W."/>
            <person name="Desjardin D."/>
            <person name="Finy P."/>
            <person name="Geml J."/>
            <person name="Haridas S."/>
            <person name="Hughes K."/>
            <person name="Justo A."/>
            <person name="Karasinski D."/>
            <person name="Kautmanova I."/>
            <person name="Kiss B."/>
            <person name="Kocsube S."/>
            <person name="Kotiranta H."/>
            <person name="LaButti K.M."/>
            <person name="Lechner B.E."/>
            <person name="Liimatainen K."/>
            <person name="Lipzen A."/>
            <person name="Lukacs Z."/>
            <person name="Mihaltcheva S."/>
            <person name="Morgado L.N."/>
            <person name="Niskanen T."/>
            <person name="Noordeloos M.E."/>
            <person name="Ohm R.A."/>
            <person name="Ortiz-Santana B."/>
            <person name="Ovrebo C."/>
            <person name="Racz N."/>
            <person name="Riley R."/>
            <person name="Savchenko A."/>
            <person name="Shiryaev A."/>
            <person name="Soop K."/>
            <person name="Spirin V."/>
            <person name="Szebenyi C."/>
            <person name="Tomsovsky M."/>
            <person name="Tulloss R.E."/>
            <person name="Uehling J."/>
            <person name="Grigoriev I.V."/>
            <person name="Vagvolgyi C."/>
            <person name="Papp T."/>
            <person name="Martin F.M."/>
            <person name="Miettinen O."/>
            <person name="Hibbett D.S."/>
            <person name="Nagy L.G."/>
        </authorList>
    </citation>
    <scope>NUCLEOTIDE SEQUENCE [LARGE SCALE GENOMIC DNA]</scope>
    <source>
        <strain evidence="19 20">CBS 962.96</strain>
    </source>
</reference>
<evidence type="ECO:0000256" key="17">
    <source>
        <dbReference type="SAM" id="SignalP"/>
    </source>
</evidence>
<evidence type="ECO:0000256" key="10">
    <source>
        <dbReference type="ARBA" id="ARBA00022825"/>
    </source>
</evidence>
<dbReference type="InterPro" id="IPR036852">
    <property type="entry name" value="Peptidase_S8/S53_dom_sf"/>
</dbReference>
<feature type="chain" id="PRO_5020600734" description="tripeptidyl-peptidase II" evidence="17">
    <location>
        <begin position="20"/>
        <end position="644"/>
    </location>
</feature>
<dbReference type="CDD" id="cd04056">
    <property type="entry name" value="Peptidases_S53"/>
    <property type="match status" value="1"/>
</dbReference>
<comment type="catalytic activity">
    <reaction evidence="1">
        <text>Release of an N-terminal tripeptide from a polypeptide.</text>
        <dbReference type="EC" id="3.4.14.10"/>
    </reaction>
</comment>
<proteinExistence type="predicted"/>
<keyword evidence="13" id="KW-0865">Zymogen</keyword>
<dbReference type="FunFam" id="3.40.50.200:FF:000015">
    <property type="entry name" value="Tripeptidyl peptidase A"/>
    <property type="match status" value="1"/>
</dbReference>
<keyword evidence="10 15" id="KW-0720">Serine protease</keyword>
<feature type="binding site" evidence="15">
    <location>
        <position position="603"/>
    </location>
    <ligand>
        <name>Ca(2+)</name>
        <dbReference type="ChEBI" id="CHEBI:29108"/>
    </ligand>
</feature>
<keyword evidence="20" id="KW-1185">Reference proteome</keyword>
<dbReference type="Proteomes" id="UP000297245">
    <property type="component" value="Unassembled WGS sequence"/>
</dbReference>
<keyword evidence="6 15" id="KW-0645">Protease</keyword>
<keyword evidence="12" id="KW-0843">Virulence</keyword>
<dbReference type="SMART" id="SM00944">
    <property type="entry name" value="Pro-kuma_activ"/>
    <property type="match status" value="1"/>
</dbReference>
<evidence type="ECO:0000256" key="13">
    <source>
        <dbReference type="ARBA" id="ARBA00023145"/>
    </source>
</evidence>
<keyword evidence="14" id="KW-0325">Glycoprotein</keyword>
<evidence type="ECO:0000313" key="19">
    <source>
        <dbReference type="EMBL" id="THU82569.1"/>
    </source>
</evidence>
<evidence type="ECO:0000256" key="6">
    <source>
        <dbReference type="ARBA" id="ARBA00022670"/>
    </source>
</evidence>
<sequence length="644" mass="68751">MRILAYLATLISLLPSVLAAPSSTLPARYAVHERRAAEPLHWHLSRRANPSSALPLNIGLRQQNIENIEEMLMAVSHPSSPTYGQHWSAKQVVETFSPTNETIGSVLTWLMDSGFSSDKIRVSGNRGWVQLHATIAEIEELLHTEYHVYTHLETGEEQIGCKTYSLPVRIQEHVDLIRPTVHFNHHPSPAYEVNKRFGGLGVGDDVGPTMSPKKVQASASSDSPGDLSECDSMTTLDCLRALYNINYTPVATDKNTFGVVEFTPQAFLEADLDLFFANFSPSQVGTRPVTVLIDGAVVQTDNQAPSFNVESDLDLEYAMGLTTPQPVTLLQVGDLVEGGSFDNWLDAVDASFCTFEGGDDPSQDGIYPDTQPGGFDGPEDCGILPPPNVVSISYAQDESSVTPAFAMRQCAEHAKLGLMGSSVFYSSGDRGVAGNGNVCLDNDGTPDANGVKFNPQFPATCPFVTAVGATQINPGSTVSDPEVACMTRIFSGGGFSNIYSLPDYQSEAVSSYLTNNPPPFTAQRFNNSGNSRAIPDISANGANYVVAVNGEFRLVFGTSASAPVVASIITLVNDARIAAGKKPVGFINPAIYSDQFKNGLNDITTGDNPGCGSNGFSAAVGWDPVTGVGTPNLANLIPLFLNLP</sequence>
<dbReference type="InterPro" id="IPR050819">
    <property type="entry name" value="Tripeptidyl-peptidase_I"/>
</dbReference>
<dbReference type="GO" id="GO:0004252">
    <property type="term" value="F:serine-type endopeptidase activity"/>
    <property type="evidence" value="ECO:0007669"/>
    <property type="project" value="UniProtKB-UniRule"/>
</dbReference>
<dbReference type="PROSITE" id="PS51695">
    <property type="entry name" value="SEDOLISIN"/>
    <property type="match status" value="1"/>
</dbReference>
<dbReference type="InterPro" id="IPR015366">
    <property type="entry name" value="S53_propep"/>
</dbReference>
<keyword evidence="8 17" id="KW-0732">Signal</keyword>
<feature type="active site" description="Charge relay system" evidence="15">
    <location>
        <position position="314"/>
    </location>
</feature>
<feature type="region of interest" description="Disordered" evidence="16">
    <location>
        <begin position="208"/>
        <end position="228"/>
    </location>
</feature>
<dbReference type="InterPro" id="IPR000209">
    <property type="entry name" value="Peptidase_S8/S53_dom"/>
</dbReference>
<dbReference type="AlphaFoldDB" id="A0A4S8L295"/>
<keyword evidence="5" id="KW-0964">Secreted</keyword>
<feature type="binding site" evidence="15">
    <location>
        <position position="621"/>
    </location>
    <ligand>
        <name>Ca(2+)</name>
        <dbReference type="ChEBI" id="CHEBI:29108"/>
    </ligand>
</feature>
<dbReference type="Pfam" id="PF00082">
    <property type="entry name" value="Peptidase_S8"/>
    <property type="match status" value="1"/>
</dbReference>
<dbReference type="InterPro" id="IPR030400">
    <property type="entry name" value="Sedolisin_dom"/>
</dbReference>
<dbReference type="SUPFAM" id="SSF52743">
    <property type="entry name" value="Subtilisin-like"/>
    <property type="match status" value="1"/>
</dbReference>
<protein>
    <recommendedName>
        <fullName evidence="4">tripeptidyl-peptidase II</fullName>
        <ecNumber evidence="4">3.4.14.10</ecNumber>
    </recommendedName>
</protein>
<comment type="subcellular location">
    <subcellularLocation>
        <location evidence="3">Secreted</location>
        <location evidence="3">Extracellular space</location>
    </subcellularLocation>
</comment>